<organism evidence="2 3">
    <name type="scientific">Pseudorhizobium tarimense</name>
    <dbReference type="NCBI Taxonomy" id="1079109"/>
    <lineage>
        <taxon>Bacteria</taxon>
        <taxon>Pseudomonadati</taxon>
        <taxon>Pseudomonadota</taxon>
        <taxon>Alphaproteobacteria</taxon>
        <taxon>Hyphomicrobiales</taxon>
        <taxon>Rhizobiaceae</taxon>
        <taxon>Rhizobium/Agrobacterium group</taxon>
        <taxon>Pseudorhizobium</taxon>
    </lineage>
</organism>
<evidence type="ECO:0000313" key="3">
    <source>
        <dbReference type="Proteomes" id="UP001549031"/>
    </source>
</evidence>
<proteinExistence type="predicted"/>
<evidence type="ECO:0000313" key="2">
    <source>
        <dbReference type="EMBL" id="MET3586103.1"/>
    </source>
</evidence>
<accession>A0ABV2H6E5</accession>
<evidence type="ECO:0000256" key="1">
    <source>
        <dbReference type="SAM" id="SignalP"/>
    </source>
</evidence>
<comment type="caution">
    <text evidence="2">The sequence shown here is derived from an EMBL/GenBank/DDBJ whole genome shotgun (WGS) entry which is preliminary data.</text>
</comment>
<keyword evidence="3" id="KW-1185">Reference proteome</keyword>
<protein>
    <submittedName>
        <fullName evidence="2">Uncharacterized protein</fullName>
    </submittedName>
</protein>
<feature type="signal peptide" evidence="1">
    <location>
        <begin position="1"/>
        <end position="35"/>
    </location>
</feature>
<keyword evidence="1" id="KW-0732">Signal</keyword>
<dbReference type="Proteomes" id="UP001549031">
    <property type="component" value="Unassembled WGS sequence"/>
</dbReference>
<dbReference type="RefSeq" id="WP_354532096.1">
    <property type="nucleotide sequence ID" value="NZ_JBEPLJ010000007.1"/>
</dbReference>
<dbReference type="EMBL" id="JBEPLJ010000007">
    <property type="protein sequence ID" value="MET3586103.1"/>
    <property type="molecule type" value="Genomic_DNA"/>
</dbReference>
<reference evidence="2 3" key="1">
    <citation type="submission" date="2024-06" db="EMBL/GenBank/DDBJ databases">
        <title>Genomic Encyclopedia of Type Strains, Phase IV (KMG-IV): sequencing the most valuable type-strain genomes for metagenomic binning, comparative biology and taxonomic classification.</title>
        <authorList>
            <person name="Goeker M."/>
        </authorList>
    </citation>
    <scope>NUCLEOTIDE SEQUENCE [LARGE SCALE GENOMIC DNA]</scope>
    <source>
        <strain evidence="2 3">DSM 105042</strain>
    </source>
</reference>
<sequence>MEVATVTPSDSRPRVKMLATGALLGLLAAAAPAVAKPSWEEFISGREAAQRQAAAAQSAKCASNPWMIELRFRTGEVRPQVLVSYVFGRVEDKEGSTWAQNIPVYNREDYEAWDGRYPHHYKTMKQRVYPNASHRLIDFPEWITGRHTDRGYDLVGVPRKGIFGFTVALDYGTYVYRCRRLLKLSPE</sequence>
<feature type="chain" id="PRO_5046789792" evidence="1">
    <location>
        <begin position="36"/>
        <end position="187"/>
    </location>
</feature>
<name>A0ABV2H6E5_9HYPH</name>
<gene>
    <name evidence="2" type="ORF">ABID21_002218</name>
</gene>